<keyword evidence="6" id="KW-0411">Iron-sulfur</keyword>
<evidence type="ECO:0000256" key="2">
    <source>
        <dbReference type="ARBA" id="ARBA00022485"/>
    </source>
</evidence>
<dbReference type="PROSITE" id="PS00198">
    <property type="entry name" value="4FE4S_FER_1"/>
    <property type="match status" value="1"/>
</dbReference>
<keyword evidence="2" id="KW-0004">4Fe-4S</keyword>
<evidence type="ECO:0000259" key="7">
    <source>
        <dbReference type="PROSITE" id="PS51379"/>
    </source>
</evidence>
<keyword evidence="4" id="KW-0249">Electron transport</keyword>
<dbReference type="GO" id="GO:0051539">
    <property type="term" value="F:4 iron, 4 sulfur cluster binding"/>
    <property type="evidence" value="ECO:0007669"/>
    <property type="project" value="UniProtKB-KW"/>
</dbReference>
<dbReference type="Proteomes" id="UP000255224">
    <property type="component" value="Unassembled WGS sequence"/>
</dbReference>
<evidence type="ECO:0000256" key="3">
    <source>
        <dbReference type="ARBA" id="ARBA00022723"/>
    </source>
</evidence>
<evidence type="ECO:0000313" key="8">
    <source>
        <dbReference type="EMBL" id="STD03195.1"/>
    </source>
</evidence>
<evidence type="ECO:0000313" key="9">
    <source>
        <dbReference type="Proteomes" id="UP000255224"/>
    </source>
</evidence>
<gene>
    <name evidence="8" type="ORF">NCTC13533_03416</name>
</gene>
<accession>A0A376E703</accession>
<evidence type="ECO:0000256" key="6">
    <source>
        <dbReference type="ARBA" id="ARBA00023014"/>
    </source>
</evidence>
<proteinExistence type="predicted"/>
<evidence type="ECO:0000256" key="5">
    <source>
        <dbReference type="ARBA" id="ARBA00023004"/>
    </source>
</evidence>
<dbReference type="GO" id="GO:0046872">
    <property type="term" value="F:metal ion binding"/>
    <property type="evidence" value="ECO:0007669"/>
    <property type="project" value="UniProtKB-KW"/>
</dbReference>
<evidence type="ECO:0000256" key="1">
    <source>
        <dbReference type="ARBA" id="ARBA00022448"/>
    </source>
</evidence>
<keyword evidence="3" id="KW-0479">Metal-binding</keyword>
<dbReference type="EMBL" id="UFVQ01000003">
    <property type="protein sequence ID" value="STD03195.1"/>
    <property type="molecule type" value="Genomic_DNA"/>
</dbReference>
<dbReference type="InterPro" id="IPR017896">
    <property type="entry name" value="4Fe4S_Fe-S-bd"/>
</dbReference>
<dbReference type="Pfam" id="PF13746">
    <property type="entry name" value="Fer4_18"/>
    <property type="match status" value="1"/>
</dbReference>
<sequence length="116" mass="13261">MYIMISKEEKAAQNGEIMKTVKQQEKEDCIDCHQCVVVCPTGIDIRNGQQLECVNCTACIDACDEVMEKVGLPKGLVRYATEAEIENQETFQIYLQNESYHCISCFTDRIFRILNV</sequence>
<feature type="domain" description="4Fe-4S ferredoxin-type" evidence="7">
    <location>
        <begin position="19"/>
        <end position="48"/>
    </location>
</feature>
<dbReference type="AlphaFoldDB" id="A0A376E703"/>
<dbReference type="GO" id="GO:0005886">
    <property type="term" value="C:plasma membrane"/>
    <property type="evidence" value="ECO:0007669"/>
    <property type="project" value="TreeGrafter"/>
</dbReference>
<dbReference type="PROSITE" id="PS51379">
    <property type="entry name" value="4FE4S_FER_2"/>
    <property type="match status" value="1"/>
</dbReference>
<dbReference type="InterPro" id="IPR017900">
    <property type="entry name" value="4Fe4S_Fe_S_CS"/>
</dbReference>
<evidence type="ECO:0000256" key="4">
    <source>
        <dbReference type="ARBA" id="ARBA00022982"/>
    </source>
</evidence>
<dbReference type="InterPro" id="IPR051684">
    <property type="entry name" value="Electron_Trans/Redox"/>
</dbReference>
<protein>
    <submittedName>
        <fullName evidence="8">Cytochrome c oxidase accessory protein CcoG</fullName>
    </submittedName>
</protein>
<dbReference type="PANTHER" id="PTHR30176">
    <property type="entry name" value="FERREDOXIN-TYPE PROTEIN NAPH"/>
    <property type="match status" value="1"/>
</dbReference>
<keyword evidence="1" id="KW-0813">Transport</keyword>
<name>A0A376E703_CHRCU</name>
<reference evidence="8 9" key="1">
    <citation type="submission" date="2018-06" db="EMBL/GenBank/DDBJ databases">
        <authorList>
            <consortium name="Pathogen Informatics"/>
            <person name="Doyle S."/>
        </authorList>
    </citation>
    <scope>NUCLEOTIDE SEQUENCE [LARGE SCALE GENOMIC DNA]</scope>
    <source>
        <strain evidence="8 9">NCTC13533</strain>
    </source>
</reference>
<organism evidence="8 9">
    <name type="scientific">Chryseobacterium carnipullorum</name>
    <dbReference type="NCBI Taxonomy" id="1124835"/>
    <lineage>
        <taxon>Bacteria</taxon>
        <taxon>Pseudomonadati</taxon>
        <taxon>Bacteroidota</taxon>
        <taxon>Flavobacteriia</taxon>
        <taxon>Flavobacteriales</taxon>
        <taxon>Weeksellaceae</taxon>
        <taxon>Chryseobacterium group</taxon>
        <taxon>Chryseobacterium</taxon>
    </lineage>
</organism>
<dbReference type="SUPFAM" id="SSF54862">
    <property type="entry name" value="4Fe-4S ferredoxins"/>
    <property type="match status" value="1"/>
</dbReference>
<keyword evidence="5" id="KW-0408">Iron</keyword>
<dbReference type="PANTHER" id="PTHR30176:SF3">
    <property type="entry name" value="FERREDOXIN-TYPE PROTEIN NAPH"/>
    <property type="match status" value="1"/>
</dbReference>